<feature type="compositionally biased region" description="Polar residues" evidence="1">
    <location>
        <begin position="47"/>
        <end position="71"/>
    </location>
</feature>
<dbReference type="EnsemblMetazoa" id="GPPI003515-RA">
    <property type="protein sequence ID" value="GPPI003515-PA"/>
    <property type="gene ID" value="GPPI003515"/>
</dbReference>
<reference evidence="3" key="1">
    <citation type="submission" date="2015-01" db="EMBL/GenBank/DDBJ databases">
        <authorList>
            <person name="Aksoy S."/>
            <person name="Warren W."/>
            <person name="Wilson R.K."/>
        </authorList>
    </citation>
    <scope>NUCLEOTIDE SEQUENCE [LARGE SCALE GENOMIC DNA]</scope>
    <source>
        <strain evidence="3">IAEA</strain>
    </source>
</reference>
<protein>
    <submittedName>
        <fullName evidence="2">Uncharacterized protein</fullName>
    </submittedName>
</protein>
<accession>A0A1B0AP55</accession>
<proteinExistence type="predicted"/>
<sequence length="71" mass="7729">CISYKAAAAITTTTTTTTTIGIIQPGISQCHRVIVFPNKWTNKKQSEVSNPPKSGNRRTSQPTMQPTEPVN</sequence>
<keyword evidence="3" id="KW-1185">Reference proteome</keyword>
<evidence type="ECO:0000313" key="3">
    <source>
        <dbReference type="Proteomes" id="UP000092460"/>
    </source>
</evidence>
<name>A0A1B0AP55_9MUSC</name>
<feature type="region of interest" description="Disordered" evidence="1">
    <location>
        <begin position="40"/>
        <end position="71"/>
    </location>
</feature>
<dbReference type="VEuPathDB" id="VectorBase:GPPI003515"/>
<reference evidence="2" key="2">
    <citation type="submission" date="2020-05" db="UniProtKB">
        <authorList>
            <consortium name="EnsemblMetazoa"/>
        </authorList>
    </citation>
    <scope>IDENTIFICATION</scope>
    <source>
        <strain evidence="2">IAEA</strain>
    </source>
</reference>
<dbReference type="EMBL" id="JXJN01001179">
    <property type="status" value="NOT_ANNOTATED_CDS"/>
    <property type="molecule type" value="Genomic_DNA"/>
</dbReference>
<organism evidence="2 3">
    <name type="scientific">Glossina palpalis gambiensis</name>
    <dbReference type="NCBI Taxonomy" id="67801"/>
    <lineage>
        <taxon>Eukaryota</taxon>
        <taxon>Metazoa</taxon>
        <taxon>Ecdysozoa</taxon>
        <taxon>Arthropoda</taxon>
        <taxon>Hexapoda</taxon>
        <taxon>Insecta</taxon>
        <taxon>Pterygota</taxon>
        <taxon>Neoptera</taxon>
        <taxon>Endopterygota</taxon>
        <taxon>Diptera</taxon>
        <taxon>Brachycera</taxon>
        <taxon>Muscomorpha</taxon>
        <taxon>Hippoboscoidea</taxon>
        <taxon>Glossinidae</taxon>
        <taxon>Glossina</taxon>
    </lineage>
</organism>
<dbReference type="AlphaFoldDB" id="A0A1B0AP55"/>
<dbReference type="Proteomes" id="UP000092460">
    <property type="component" value="Unassembled WGS sequence"/>
</dbReference>
<evidence type="ECO:0000256" key="1">
    <source>
        <dbReference type="SAM" id="MobiDB-lite"/>
    </source>
</evidence>
<evidence type="ECO:0000313" key="2">
    <source>
        <dbReference type="EnsemblMetazoa" id="GPPI003515-PA"/>
    </source>
</evidence>